<comment type="caution">
    <text evidence="1">The sequence shown here is derived from an EMBL/GenBank/DDBJ whole genome shotgun (WGS) entry which is preliminary data.</text>
</comment>
<gene>
    <name evidence="1" type="ORF">TNIN_393701</name>
</gene>
<organism evidence="1 2">
    <name type="scientific">Trichonephila inaurata madagascariensis</name>
    <dbReference type="NCBI Taxonomy" id="2747483"/>
    <lineage>
        <taxon>Eukaryota</taxon>
        <taxon>Metazoa</taxon>
        <taxon>Ecdysozoa</taxon>
        <taxon>Arthropoda</taxon>
        <taxon>Chelicerata</taxon>
        <taxon>Arachnida</taxon>
        <taxon>Araneae</taxon>
        <taxon>Araneomorphae</taxon>
        <taxon>Entelegynae</taxon>
        <taxon>Araneoidea</taxon>
        <taxon>Nephilidae</taxon>
        <taxon>Trichonephila</taxon>
        <taxon>Trichonephila inaurata</taxon>
    </lineage>
</organism>
<keyword evidence="2" id="KW-1185">Reference proteome</keyword>
<name>A0A8X7CF88_9ARAC</name>
<dbReference type="Proteomes" id="UP000886998">
    <property type="component" value="Unassembled WGS sequence"/>
</dbReference>
<dbReference type="AlphaFoldDB" id="A0A8X7CF88"/>
<dbReference type="EMBL" id="BMAV01017994">
    <property type="protein sequence ID" value="GFY70069.1"/>
    <property type="molecule type" value="Genomic_DNA"/>
</dbReference>
<proteinExistence type="predicted"/>
<sequence>MFQAFPPCPLPPSVGRLSVVLQRIQPLAVVPLTLIEPRLSAVSGRHHTANVSSFSTVPIATPCRKIVCGATENSWTQIGPRLSAVSDRHHTTDD</sequence>
<accession>A0A8X7CF88</accession>
<evidence type="ECO:0000313" key="2">
    <source>
        <dbReference type="Proteomes" id="UP000886998"/>
    </source>
</evidence>
<protein>
    <submittedName>
        <fullName evidence="1">Uncharacterized protein</fullName>
    </submittedName>
</protein>
<evidence type="ECO:0000313" key="1">
    <source>
        <dbReference type="EMBL" id="GFY70069.1"/>
    </source>
</evidence>
<reference evidence="1" key="1">
    <citation type="submission" date="2020-08" db="EMBL/GenBank/DDBJ databases">
        <title>Multicomponent nature underlies the extraordinary mechanical properties of spider dragline silk.</title>
        <authorList>
            <person name="Kono N."/>
            <person name="Nakamura H."/>
            <person name="Mori M."/>
            <person name="Yoshida Y."/>
            <person name="Ohtoshi R."/>
            <person name="Malay A.D."/>
            <person name="Moran D.A.P."/>
            <person name="Tomita M."/>
            <person name="Numata K."/>
            <person name="Arakawa K."/>
        </authorList>
    </citation>
    <scope>NUCLEOTIDE SEQUENCE</scope>
</reference>